<accession>M1CAK6</accession>
<dbReference type="InParanoid" id="M1CAK6"/>
<reference evidence="1" key="2">
    <citation type="submission" date="2015-06" db="UniProtKB">
        <authorList>
            <consortium name="EnsemblPlants"/>
        </authorList>
    </citation>
    <scope>IDENTIFICATION</scope>
    <source>
        <strain evidence="1">DM1-3 516 R44</strain>
    </source>
</reference>
<proteinExistence type="predicted"/>
<organism evidence="1 2">
    <name type="scientific">Solanum tuberosum</name>
    <name type="common">Potato</name>
    <dbReference type="NCBI Taxonomy" id="4113"/>
    <lineage>
        <taxon>Eukaryota</taxon>
        <taxon>Viridiplantae</taxon>
        <taxon>Streptophyta</taxon>
        <taxon>Embryophyta</taxon>
        <taxon>Tracheophyta</taxon>
        <taxon>Spermatophyta</taxon>
        <taxon>Magnoliopsida</taxon>
        <taxon>eudicotyledons</taxon>
        <taxon>Gunneridae</taxon>
        <taxon>Pentapetalae</taxon>
        <taxon>asterids</taxon>
        <taxon>lamiids</taxon>
        <taxon>Solanales</taxon>
        <taxon>Solanaceae</taxon>
        <taxon>Solanoideae</taxon>
        <taxon>Solaneae</taxon>
        <taxon>Solanum</taxon>
    </lineage>
</organism>
<dbReference type="AlphaFoldDB" id="M1CAK6"/>
<name>M1CAK6_SOLTU</name>
<reference evidence="2" key="1">
    <citation type="journal article" date="2011" name="Nature">
        <title>Genome sequence and analysis of the tuber crop potato.</title>
        <authorList>
            <consortium name="The Potato Genome Sequencing Consortium"/>
        </authorList>
    </citation>
    <scope>NUCLEOTIDE SEQUENCE [LARGE SCALE GENOMIC DNA]</scope>
    <source>
        <strain evidence="2">cv. DM1-3 516 R44</strain>
    </source>
</reference>
<evidence type="ECO:0000313" key="1">
    <source>
        <dbReference type="EnsemblPlants" id="PGSC0003DMT400063377"/>
    </source>
</evidence>
<sequence length="83" mass="9242">MNLMDNGSIDIGELRFVKTGDKLGMSPVSVSRNNFPLRSIVLLLMLPPSGVRWYSSRDNVTSDDLVPTHETLSLILCANDFFL</sequence>
<dbReference type="Gramene" id="PGSC0003DMT400063377">
    <property type="protein sequence ID" value="PGSC0003DMT400063377"/>
    <property type="gene ID" value="PGSC0003DMG401024654"/>
</dbReference>
<dbReference type="EnsemblPlants" id="PGSC0003DMT400063377">
    <property type="protein sequence ID" value="PGSC0003DMT400063377"/>
    <property type="gene ID" value="PGSC0003DMG401024654"/>
</dbReference>
<dbReference type="PaxDb" id="4113-PGSC0003DMT400063377"/>
<keyword evidence="2" id="KW-1185">Reference proteome</keyword>
<protein>
    <submittedName>
        <fullName evidence="1">Heparanase 1</fullName>
    </submittedName>
</protein>
<dbReference type="HOGENOM" id="CLU_2547030_0_0_1"/>
<dbReference type="Proteomes" id="UP000011115">
    <property type="component" value="Unassembled WGS sequence"/>
</dbReference>
<evidence type="ECO:0000313" key="2">
    <source>
        <dbReference type="Proteomes" id="UP000011115"/>
    </source>
</evidence>